<protein>
    <submittedName>
        <fullName evidence="1">Uncharacterized protein</fullName>
    </submittedName>
</protein>
<dbReference type="OrthoDB" id="8480041at2"/>
<dbReference type="AlphaFoldDB" id="A0A7X2D403"/>
<dbReference type="RefSeq" id="WP_153345896.1">
    <property type="nucleotide sequence ID" value="NZ_WIVE01000062.1"/>
</dbReference>
<accession>A0A7X2D403</accession>
<keyword evidence="2" id="KW-1185">Reference proteome</keyword>
<name>A0A7X2D403_9PROT</name>
<reference evidence="1 2" key="1">
    <citation type="submission" date="2019-10" db="EMBL/GenBank/DDBJ databases">
        <title>Draft whole-genome sequence of the purple nonsulfur photosynthetic bacterium Roseospira navarrensis DSM 15114.</title>
        <authorList>
            <person name="Kyndt J.A."/>
            <person name="Meyer T.E."/>
        </authorList>
    </citation>
    <scope>NUCLEOTIDE SEQUENCE [LARGE SCALE GENOMIC DNA]</scope>
    <source>
        <strain evidence="1 2">DSM 15114</strain>
    </source>
</reference>
<comment type="caution">
    <text evidence="1">The sequence shown here is derived from an EMBL/GenBank/DDBJ whole genome shotgun (WGS) entry which is preliminary data.</text>
</comment>
<sequence>MIDFNESAFKRWQEDFDDFNYGFRSYCFQQFRVYSIHVDFVPGALQQIHRRWVERCEVWLNQETHPTTKKLSHIKRAALLLHALTSIQFLGNFQEHEYDEEQKYDFRGTADQFNQSKQDLIDAREAVLALDFVLNIIHYFESNRIDREEPFSVRLTMDMRHDILSYILSGEPQEKALYLILKALYLRHTRAGAAN</sequence>
<dbReference type="EMBL" id="WIVE01000062">
    <property type="protein sequence ID" value="MQX37929.1"/>
    <property type="molecule type" value="Genomic_DNA"/>
</dbReference>
<dbReference type="Proteomes" id="UP000434582">
    <property type="component" value="Unassembled WGS sequence"/>
</dbReference>
<organism evidence="1 2">
    <name type="scientific">Roseospira navarrensis</name>
    <dbReference type="NCBI Taxonomy" id="140058"/>
    <lineage>
        <taxon>Bacteria</taxon>
        <taxon>Pseudomonadati</taxon>
        <taxon>Pseudomonadota</taxon>
        <taxon>Alphaproteobacteria</taxon>
        <taxon>Rhodospirillales</taxon>
        <taxon>Rhodospirillaceae</taxon>
        <taxon>Roseospira</taxon>
    </lineage>
</organism>
<evidence type="ECO:0000313" key="2">
    <source>
        <dbReference type="Proteomes" id="UP000434582"/>
    </source>
</evidence>
<proteinExistence type="predicted"/>
<gene>
    <name evidence="1" type="ORF">GHC57_15515</name>
</gene>
<evidence type="ECO:0000313" key="1">
    <source>
        <dbReference type="EMBL" id="MQX37929.1"/>
    </source>
</evidence>